<comment type="caution">
    <text evidence="5">The sequence shown here is derived from an EMBL/GenBank/DDBJ whole genome shotgun (WGS) entry which is preliminary data.</text>
</comment>
<proteinExistence type="predicted"/>
<dbReference type="SMART" id="SM00895">
    <property type="entry name" value="FCD"/>
    <property type="match status" value="1"/>
</dbReference>
<dbReference type="AlphaFoldDB" id="A0A5A7NSZ9"/>
<dbReference type="GO" id="GO:0003700">
    <property type="term" value="F:DNA-binding transcription factor activity"/>
    <property type="evidence" value="ECO:0007669"/>
    <property type="project" value="InterPro"/>
</dbReference>
<evidence type="ECO:0000313" key="5">
    <source>
        <dbReference type="EMBL" id="GER23292.1"/>
    </source>
</evidence>
<accession>A0A5A7NSZ9</accession>
<dbReference type="InterPro" id="IPR011711">
    <property type="entry name" value="GntR_C"/>
</dbReference>
<dbReference type="InterPro" id="IPR036388">
    <property type="entry name" value="WH-like_DNA-bd_sf"/>
</dbReference>
<keyword evidence="3" id="KW-0804">Transcription</keyword>
<dbReference type="SUPFAM" id="SSF48008">
    <property type="entry name" value="GntR ligand-binding domain-like"/>
    <property type="match status" value="1"/>
</dbReference>
<dbReference type="InterPro" id="IPR000524">
    <property type="entry name" value="Tscrpt_reg_HTH_GntR"/>
</dbReference>
<dbReference type="Pfam" id="PF00392">
    <property type="entry name" value="GntR"/>
    <property type="match status" value="1"/>
</dbReference>
<dbReference type="GO" id="GO:0003677">
    <property type="term" value="F:DNA binding"/>
    <property type="evidence" value="ECO:0007669"/>
    <property type="project" value="UniProtKB-KW"/>
</dbReference>
<dbReference type="SMART" id="SM00345">
    <property type="entry name" value="HTH_GNTR"/>
    <property type="match status" value="1"/>
</dbReference>
<evidence type="ECO:0000256" key="1">
    <source>
        <dbReference type="ARBA" id="ARBA00023015"/>
    </source>
</evidence>
<sequence length="227" mass="24883">MKFDASAGSPITLPSSRIDLVLAEIRNAILTRQFAPGQALVETELARWLGVSKTPVREALKILSSSGLVTFVPYKGASVREVDRDFIESVYDVRILLEPEAVRRSTLRGNQAGLNRAAILLDDARRAGEADDRARLSLLNRDFHAALYANCDNDLLVDIIGNLRDRSALVSVAGWEAAPTWGVEWAEHHEILDAALAGDGDKAAHLLEEHLRDFLTRSIAHLPTTAD</sequence>
<protein>
    <submittedName>
        <fullName evidence="5">GntR family transcriptional regulator</fullName>
    </submittedName>
</protein>
<gene>
    <name evidence="5" type="ORF">NCCP1664_17880</name>
</gene>
<dbReference type="Proteomes" id="UP000325307">
    <property type="component" value="Unassembled WGS sequence"/>
</dbReference>
<reference evidence="5 6" key="1">
    <citation type="submission" date="2019-09" db="EMBL/GenBank/DDBJ databases">
        <title>Arthrobacter zafarii sp. nov., a moderately thermotolerant and halotolerant actinobacterium isolated from Cholistan desert soil of Pakistan.</title>
        <authorList>
            <person name="Amin A."/>
            <person name="Ahmed I."/>
            <person name="Khalid N."/>
            <person name="Schumann P."/>
            <person name="Busse H.J."/>
            <person name="Khan I.U."/>
            <person name="Li S."/>
            <person name="Li W.J."/>
        </authorList>
    </citation>
    <scope>NUCLEOTIDE SEQUENCE [LARGE SCALE GENOMIC DNA]</scope>
    <source>
        <strain evidence="5 6">NCCP-1664</strain>
    </source>
</reference>
<dbReference type="RefSeq" id="WP_216364690.1">
    <property type="nucleotide sequence ID" value="NZ_BKDJ01000008.1"/>
</dbReference>
<keyword evidence="1" id="KW-0805">Transcription regulation</keyword>
<dbReference type="CDD" id="cd07377">
    <property type="entry name" value="WHTH_GntR"/>
    <property type="match status" value="1"/>
</dbReference>
<dbReference type="PANTHER" id="PTHR43537:SF24">
    <property type="entry name" value="GLUCONATE OPERON TRANSCRIPTIONAL REPRESSOR"/>
    <property type="match status" value="1"/>
</dbReference>
<dbReference type="SUPFAM" id="SSF46785">
    <property type="entry name" value="Winged helix' DNA-binding domain"/>
    <property type="match status" value="1"/>
</dbReference>
<evidence type="ECO:0000256" key="3">
    <source>
        <dbReference type="ARBA" id="ARBA00023163"/>
    </source>
</evidence>
<evidence type="ECO:0000259" key="4">
    <source>
        <dbReference type="PROSITE" id="PS50949"/>
    </source>
</evidence>
<dbReference type="Gene3D" id="1.20.120.530">
    <property type="entry name" value="GntR ligand-binding domain-like"/>
    <property type="match status" value="1"/>
</dbReference>
<dbReference type="PANTHER" id="PTHR43537">
    <property type="entry name" value="TRANSCRIPTIONAL REGULATOR, GNTR FAMILY"/>
    <property type="match status" value="1"/>
</dbReference>
<keyword evidence="6" id="KW-1185">Reference proteome</keyword>
<dbReference type="InterPro" id="IPR008920">
    <property type="entry name" value="TF_FadR/GntR_C"/>
</dbReference>
<dbReference type="Gene3D" id="1.10.10.10">
    <property type="entry name" value="Winged helix-like DNA-binding domain superfamily/Winged helix DNA-binding domain"/>
    <property type="match status" value="1"/>
</dbReference>
<evidence type="ECO:0000313" key="6">
    <source>
        <dbReference type="Proteomes" id="UP000325307"/>
    </source>
</evidence>
<dbReference type="Pfam" id="PF07729">
    <property type="entry name" value="FCD"/>
    <property type="match status" value="1"/>
</dbReference>
<evidence type="ECO:0000256" key="2">
    <source>
        <dbReference type="ARBA" id="ARBA00023125"/>
    </source>
</evidence>
<dbReference type="InterPro" id="IPR036390">
    <property type="entry name" value="WH_DNA-bd_sf"/>
</dbReference>
<organism evidence="5 6">
    <name type="scientific">Zafaria cholistanensis</name>
    <dbReference type="NCBI Taxonomy" id="1682741"/>
    <lineage>
        <taxon>Bacteria</taxon>
        <taxon>Bacillati</taxon>
        <taxon>Actinomycetota</taxon>
        <taxon>Actinomycetes</taxon>
        <taxon>Micrococcales</taxon>
        <taxon>Micrococcaceae</taxon>
        <taxon>Zafaria</taxon>
    </lineage>
</organism>
<name>A0A5A7NSZ9_9MICC</name>
<feature type="domain" description="HTH gntR-type" evidence="4">
    <location>
        <begin position="15"/>
        <end position="82"/>
    </location>
</feature>
<keyword evidence="2" id="KW-0238">DNA-binding</keyword>
<dbReference type="PROSITE" id="PS50949">
    <property type="entry name" value="HTH_GNTR"/>
    <property type="match status" value="1"/>
</dbReference>
<dbReference type="EMBL" id="BKDJ01000008">
    <property type="protein sequence ID" value="GER23292.1"/>
    <property type="molecule type" value="Genomic_DNA"/>
</dbReference>